<proteinExistence type="predicted"/>
<dbReference type="Proteomes" id="UP000484885">
    <property type="component" value="Unassembled WGS sequence"/>
</dbReference>
<sequence length="273" mass="29652">MVDSKAPNAAVALRDVTVRLGGRTILENFSLEIPAGQVTAVMGPSGAGKTTVMRLITRQIRPDAGQVLVGETRVDTLKGRALGRFRRNLGVLLQNGALFTDLTCFDNVALPLREHTDLPETLIRRLVLIKLQAVGLRGAAEMYPRELSGGMNRRIAMARAMALDPDIMLYDEPFAGLDPISLGVSLRLIREVNDVQDTTSVVITHDVDEVARLADHCFIISDRSLIASGTPEELAASDHELVRQFMRGHPDGPVAFHYPAPDIASDMLGRGAQ</sequence>
<dbReference type="InterPro" id="IPR003439">
    <property type="entry name" value="ABC_transporter-like_ATP-bd"/>
</dbReference>
<evidence type="ECO:0000256" key="2">
    <source>
        <dbReference type="ARBA" id="ARBA00022741"/>
    </source>
</evidence>
<dbReference type="RefSeq" id="WP_164209612.1">
    <property type="nucleotide sequence ID" value="NZ_JAAGSC010000031.1"/>
</dbReference>
<dbReference type="SMART" id="SM00382">
    <property type="entry name" value="AAA"/>
    <property type="match status" value="1"/>
</dbReference>
<dbReference type="PANTHER" id="PTHR43023">
    <property type="entry name" value="PROTEIN TRIGALACTOSYLDIACYLGLYCEROL 3, CHLOROPLASTIC"/>
    <property type="match status" value="1"/>
</dbReference>
<feature type="domain" description="ABC transporter" evidence="4">
    <location>
        <begin position="11"/>
        <end position="247"/>
    </location>
</feature>
<dbReference type="EMBL" id="JAAGSC010000031">
    <property type="protein sequence ID" value="NDY94445.1"/>
    <property type="molecule type" value="Genomic_DNA"/>
</dbReference>
<dbReference type="Gene3D" id="3.40.50.300">
    <property type="entry name" value="P-loop containing nucleotide triphosphate hydrolases"/>
    <property type="match status" value="1"/>
</dbReference>
<dbReference type="PROSITE" id="PS50893">
    <property type="entry name" value="ABC_TRANSPORTER_2"/>
    <property type="match status" value="1"/>
</dbReference>
<organism evidence="5 6">
    <name type="scientific">Wenzhouxiangella limi</name>
    <dbReference type="NCBI Taxonomy" id="2707351"/>
    <lineage>
        <taxon>Bacteria</taxon>
        <taxon>Pseudomonadati</taxon>
        <taxon>Pseudomonadota</taxon>
        <taxon>Gammaproteobacteria</taxon>
        <taxon>Chromatiales</taxon>
        <taxon>Wenzhouxiangellaceae</taxon>
        <taxon>Wenzhouxiangella</taxon>
    </lineage>
</organism>
<dbReference type="PANTHER" id="PTHR43023:SF6">
    <property type="entry name" value="INTERMEMBRANE PHOSPHOLIPID TRANSPORT SYSTEM ATP-BINDING PROTEIN MLAF"/>
    <property type="match status" value="1"/>
</dbReference>
<comment type="caution">
    <text evidence="5">The sequence shown here is derived from an EMBL/GenBank/DDBJ whole genome shotgun (WGS) entry which is preliminary data.</text>
</comment>
<keyword evidence="3 5" id="KW-0067">ATP-binding</keyword>
<evidence type="ECO:0000313" key="5">
    <source>
        <dbReference type="EMBL" id="NDY94445.1"/>
    </source>
</evidence>
<keyword evidence="1" id="KW-0813">Transport</keyword>
<name>A0A845V369_9GAMM</name>
<dbReference type="GO" id="GO:0005524">
    <property type="term" value="F:ATP binding"/>
    <property type="evidence" value="ECO:0007669"/>
    <property type="project" value="UniProtKB-KW"/>
</dbReference>
<dbReference type="Pfam" id="PF00005">
    <property type="entry name" value="ABC_tran"/>
    <property type="match status" value="1"/>
</dbReference>
<evidence type="ECO:0000256" key="3">
    <source>
        <dbReference type="ARBA" id="ARBA00022840"/>
    </source>
</evidence>
<keyword evidence="2" id="KW-0547">Nucleotide-binding</keyword>
<dbReference type="InterPro" id="IPR003593">
    <property type="entry name" value="AAA+_ATPase"/>
</dbReference>
<evidence type="ECO:0000256" key="1">
    <source>
        <dbReference type="ARBA" id="ARBA00022448"/>
    </source>
</evidence>
<protein>
    <submittedName>
        <fullName evidence="5">ABC transporter ATP-binding protein</fullName>
    </submittedName>
</protein>
<dbReference type="SUPFAM" id="SSF52540">
    <property type="entry name" value="P-loop containing nucleoside triphosphate hydrolases"/>
    <property type="match status" value="1"/>
</dbReference>
<evidence type="ECO:0000259" key="4">
    <source>
        <dbReference type="PROSITE" id="PS50893"/>
    </source>
</evidence>
<dbReference type="GO" id="GO:0016887">
    <property type="term" value="F:ATP hydrolysis activity"/>
    <property type="evidence" value="ECO:0007669"/>
    <property type="project" value="InterPro"/>
</dbReference>
<dbReference type="CDD" id="cd03261">
    <property type="entry name" value="ABC_Org_Solvent_Resistant"/>
    <property type="match status" value="1"/>
</dbReference>
<keyword evidence="6" id="KW-1185">Reference proteome</keyword>
<reference evidence="5 6" key="1">
    <citation type="submission" date="2020-02" db="EMBL/GenBank/DDBJ databases">
        <authorList>
            <person name="Zhang X.-Y."/>
        </authorList>
    </citation>
    <scope>NUCLEOTIDE SEQUENCE [LARGE SCALE GENOMIC DNA]</scope>
    <source>
        <strain evidence="5 6">C33</strain>
    </source>
</reference>
<accession>A0A845V369</accession>
<dbReference type="InterPro" id="IPR027417">
    <property type="entry name" value="P-loop_NTPase"/>
</dbReference>
<dbReference type="AlphaFoldDB" id="A0A845V369"/>
<evidence type="ECO:0000313" key="6">
    <source>
        <dbReference type="Proteomes" id="UP000484885"/>
    </source>
</evidence>
<gene>
    <name evidence="5" type="ORF">G3I74_01705</name>
</gene>